<dbReference type="GO" id="GO:0030695">
    <property type="term" value="F:GTPase regulator activity"/>
    <property type="evidence" value="ECO:0007669"/>
    <property type="project" value="UniProtKB-ARBA"/>
</dbReference>
<evidence type="ECO:0000256" key="3">
    <source>
        <dbReference type="PROSITE-ProRule" id="PRU00125"/>
    </source>
</evidence>
<organism evidence="5 6">
    <name type="scientific">Golovinomyces cichoracearum</name>
    <dbReference type="NCBI Taxonomy" id="62708"/>
    <lineage>
        <taxon>Eukaryota</taxon>
        <taxon>Fungi</taxon>
        <taxon>Dikarya</taxon>
        <taxon>Ascomycota</taxon>
        <taxon>Pezizomycotina</taxon>
        <taxon>Leotiomycetes</taxon>
        <taxon>Erysiphales</taxon>
        <taxon>Erysiphaceae</taxon>
        <taxon>Golovinomyces</taxon>
    </lineage>
</organism>
<dbReference type="AlphaFoldDB" id="A0A420IG49"/>
<keyword evidence="2 3" id="KW-0862">Zinc</keyword>
<evidence type="ECO:0000256" key="1">
    <source>
        <dbReference type="ARBA" id="ARBA00022723"/>
    </source>
</evidence>
<dbReference type="GO" id="GO:0046872">
    <property type="term" value="F:metal ion binding"/>
    <property type="evidence" value="ECO:0007669"/>
    <property type="project" value="UniProtKB-KW"/>
</dbReference>
<dbReference type="EMBL" id="MCBS01024405">
    <property type="protein sequence ID" value="RKF73497.1"/>
    <property type="molecule type" value="Genomic_DNA"/>
</dbReference>
<reference evidence="5 6" key="1">
    <citation type="journal article" date="2018" name="BMC Genomics">
        <title>Comparative genome analyses reveal sequence features reflecting distinct modes of host-adaptation between dicot and monocot powdery mildew.</title>
        <authorList>
            <person name="Wu Y."/>
            <person name="Ma X."/>
            <person name="Pan Z."/>
            <person name="Kale S.D."/>
            <person name="Song Y."/>
            <person name="King H."/>
            <person name="Zhang Q."/>
            <person name="Presley C."/>
            <person name="Deng X."/>
            <person name="Wei C.I."/>
            <person name="Xiao S."/>
        </authorList>
    </citation>
    <scope>NUCLEOTIDE SEQUENCE [LARGE SCALE GENOMIC DNA]</scope>
    <source>
        <strain evidence="5">UMSG1</strain>
    </source>
</reference>
<keyword evidence="1 3" id="KW-0479">Metal-binding</keyword>
<comment type="caution">
    <text evidence="5">The sequence shown here is derived from an EMBL/GenBank/DDBJ whole genome shotgun (WGS) entry which is preliminary data.</text>
</comment>
<feature type="domain" description="LIM zinc-binding" evidence="4">
    <location>
        <begin position="69"/>
        <end position="152"/>
    </location>
</feature>
<dbReference type="Gene3D" id="2.10.110.10">
    <property type="entry name" value="Cysteine Rich Protein"/>
    <property type="match status" value="1"/>
</dbReference>
<proteinExistence type="predicted"/>
<protein>
    <recommendedName>
        <fullName evidence="4">LIM zinc-binding domain-containing protein</fullName>
    </recommendedName>
</protein>
<dbReference type="InterPro" id="IPR001781">
    <property type="entry name" value="Znf_LIM"/>
</dbReference>
<dbReference type="PROSITE" id="PS50023">
    <property type="entry name" value="LIM_DOMAIN_2"/>
    <property type="match status" value="1"/>
</dbReference>
<sequence>MSQSHISASKQIKNFVPVEKNLKNSSQSNSSFLCTICWQHQPVGFKPKLLGQSARIVCERCWCAILDLSICWVCGEYIVRGDDVISLGWCFWHRSCFGCLICGMRIALPRNENDSEVNAEDLSGNRHSLNRVGIELNSVPLCEFCQIETGGEDEKQILERGLVTVSMFDGGISRQRFELLGAKNGRIPIATSTIPQNSRPGNLARKSSGDYIGQLCGVSVDEFTPLLDNAANMSFTEESHETFTDEDIIRESKLSTSDSDNEIMSSPIYLSIFDPLGETAFTPSMTKPLPSWMHLFPNEMPEIHERKLKFDPTAIDLHSKEAEIYCQSKTEQSSSKIVGLTSDKPNCLLDDTVKARRSCGNSSALNDIPRKLSLNRSFSLNSDDSKPLALTEMNRESHSLGTVYLTPPEYPFPDS</sequence>
<evidence type="ECO:0000313" key="5">
    <source>
        <dbReference type="EMBL" id="RKF73497.1"/>
    </source>
</evidence>
<evidence type="ECO:0000256" key="2">
    <source>
        <dbReference type="ARBA" id="ARBA00022833"/>
    </source>
</evidence>
<evidence type="ECO:0000313" key="6">
    <source>
        <dbReference type="Proteomes" id="UP000285326"/>
    </source>
</evidence>
<dbReference type="PROSITE" id="PS00478">
    <property type="entry name" value="LIM_DOMAIN_1"/>
    <property type="match status" value="1"/>
</dbReference>
<name>A0A420IG49_9PEZI</name>
<gene>
    <name evidence="5" type="ORF">GcM1_244150</name>
</gene>
<keyword evidence="3" id="KW-0440">LIM domain</keyword>
<accession>A0A420IG49</accession>
<dbReference type="Proteomes" id="UP000285326">
    <property type="component" value="Unassembled WGS sequence"/>
</dbReference>
<evidence type="ECO:0000259" key="4">
    <source>
        <dbReference type="PROSITE" id="PS50023"/>
    </source>
</evidence>